<proteinExistence type="predicted"/>
<dbReference type="EMBL" id="FNOV01000026">
    <property type="protein sequence ID" value="SDY98000.1"/>
    <property type="molecule type" value="Genomic_DNA"/>
</dbReference>
<dbReference type="AlphaFoldDB" id="A0A1H3PAB9"/>
<organism evidence="2 3">
    <name type="scientific">Hymenobacter psychrophilus</name>
    <dbReference type="NCBI Taxonomy" id="651662"/>
    <lineage>
        <taxon>Bacteria</taxon>
        <taxon>Pseudomonadati</taxon>
        <taxon>Bacteroidota</taxon>
        <taxon>Cytophagia</taxon>
        <taxon>Cytophagales</taxon>
        <taxon>Hymenobacteraceae</taxon>
        <taxon>Hymenobacter</taxon>
    </lineage>
</organism>
<feature type="region of interest" description="Disordered" evidence="1">
    <location>
        <begin position="1"/>
        <end position="45"/>
    </location>
</feature>
<keyword evidence="3" id="KW-1185">Reference proteome</keyword>
<dbReference type="Proteomes" id="UP000199249">
    <property type="component" value="Unassembled WGS sequence"/>
</dbReference>
<evidence type="ECO:0000313" key="3">
    <source>
        <dbReference type="Proteomes" id="UP000199249"/>
    </source>
</evidence>
<reference evidence="3" key="1">
    <citation type="submission" date="2016-10" db="EMBL/GenBank/DDBJ databases">
        <authorList>
            <person name="Varghese N."/>
            <person name="Submissions S."/>
        </authorList>
    </citation>
    <scope>NUCLEOTIDE SEQUENCE [LARGE SCALE GENOMIC DNA]</scope>
    <source>
        <strain evidence="3">CGMCC 1.8975</strain>
    </source>
</reference>
<evidence type="ECO:0000313" key="2">
    <source>
        <dbReference type="EMBL" id="SDY98000.1"/>
    </source>
</evidence>
<name>A0A1H3PAB9_9BACT</name>
<protein>
    <submittedName>
        <fullName evidence="2">Uncharacterized protein</fullName>
    </submittedName>
</protein>
<gene>
    <name evidence="2" type="ORF">SAMN04488069_1267</name>
</gene>
<sequence length="100" mass="10787">MKGWTSAHAQTSPPRPRQPAQRPEVAEPPPASPEPRESAVKPGLFGSHEVAEFPGIRFVATGATKACVQELTKVCQKHGMRCASTAHFMTQSESHAKAKK</sequence>
<dbReference type="RefSeq" id="WP_139255363.1">
    <property type="nucleotide sequence ID" value="NZ_FNOV01000026.1"/>
</dbReference>
<accession>A0A1H3PAB9</accession>
<dbReference type="STRING" id="651662.SAMN04488069_1267"/>
<evidence type="ECO:0000256" key="1">
    <source>
        <dbReference type="SAM" id="MobiDB-lite"/>
    </source>
</evidence>